<dbReference type="OrthoDB" id="5422338at2"/>
<gene>
    <name evidence="2" type="ORF">SAMN06265376_1076</name>
</gene>
<feature type="transmembrane region" description="Helical" evidence="1">
    <location>
        <begin position="254"/>
        <end position="276"/>
    </location>
</feature>
<feature type="transmembrane region" description="Helical" evidence="1">
    <location>
        <begin position="16"/>
        <end position="33"/>
    </location>
</feature>
<feature type="transmembrane region" description="Helical" evidence="1">
    <location>
        <begin position="69"/>
        <end position="88"/>
    </location>
</feature>
<dbReference type="RefSeq" id="WP_089373012.1">
    <property type="nucleotide sequence ID" value="NZ_BMEP01000004.1"/>
</dbReference>
<organism evidence="2 3">
    <name type="scientific">Dokdonia pacifica</name>
    <dbReference type="NCBI Taxonomy" id="1627892"/>
    <lineage>
        <taxon>Bacteria</taxon>
        <taxon>Pseudomonadati</taxon>
        <taxon>Bacteroidota</taxon>
        <taxon>Flavobacteriia</taxon>
        <taxon>Flavobacteriales</taxon>
        <taxon>Flavobacteriaceae</taxon>
        <taxon>Dokdonia</taxon>
    </lineage>
</organism>
<accession>A0A239BYN4</accession>
<dbReference type="EMBL" id="FZNY01000007">
    <property type="protein sequence ID" value="SNS12538.1"/>
    <property type="molecule type" value="Genomic_DNA"/>
</dbReference>
<evidence type="ECO:0000256" key="1">
    <source>
        <dbReference type="SAM" id="Phobius"/>
    </source>
</evidence>
<protein>
    <recommendedName>
        <fullName evidence="4">HTTM domain-containing protein</fullName>
    </recommendedName>
</protein>
<evidence type="ECO:0008006" key="4">
    <source>
        <dbReference type="Google" id="ProtNLM"/>
    </source>
</evidence>
<keyword evidence="1" id="KW-1133">Transmembrane helix</keyword>
<dbReference type="Proteomes" id="UP000198379">
    <property type="component" value="Unassembled WGS sequence"/>
</dbReference>
<keyword evidence="1" id="KW-0472">Membrane</keyword>
<feature type="transmembrane region" description="Helical" evidence="1">
    <location>
        <begin position="94"/>
        <end position="113"/>
    </location>
</feature>
<evidence type="ECO:0000313" key="2">
    <source>
        <dbReference type="EMBL" id="SNS12538.1"/>
    </source>
</evidence>
<keyword evidence="3" id="KW-1185">Reference proteome</keyword>
<reference evidence="2 3" key="1">
    <citation type="submission" date="2017-06" db="EMBL/GenBank/DDBJ databases">
        <authorList>
            <person name="Kim H.J."/>
            <person name="Triplett B.A."/>
        </authorList>
    </citation>
    <scope>NUCLEOTIDE SEQUENCE [LARGE SCALE GENOMIC DNA]</scope>
    <source>
        <strain evidence="2 3">DSM 25597</strain>
    </source>
</reference>
<evidence type="ECO:0000313" key="3">
    <source>
        <dbReference type="Proteomes" id="UP000198379"/>
    </source>
</evidence>
<proteinExistence type="predicted"/>
<keyword evidence="1" id="KW-0812">Transmembrane</keyword>
<dbReference type="AlphaFoldDB" id="A0A239BYN4"/>
<sequence>MEQFLNIEFVYSCMKYFVLIGVSISTIELLYNWKNFKDNRLYSWKVIATRDTFSESNVLYRVAHFLLKYPNFLGVIILRLLVIVLLAVPGIWMFSQAPLLLIIVVTSLLINYRSPFGQDGSDQMSTIVLITLFLYHINPENTIVAQAGLWFIALQSLLSYFTAGFFKAKGEKWTTKPNAVFLIFNTATYGSKPIAQYLEGKQGAITFLTWSTVAVEVMFPLVLVTGYPGMILFLGWGLAFHLMNALVMGLNSFLWAFLATYGAIIYCCMQLSSYWVL</sequence>
<name>A0A239BYN4_9FLAO</name>
<feature type="transmembrane region" description="Helical" evidence="1">
    <location>
        <begin position="143"/>
        <end position="166"/>
    </location>
</feature>